<proteinExistence type="inferred from homology"/>
<dbReference type="PANTHER" id="PTHR16046:SF11">
    <property type="entry name" value="PROTEIN FAM178B"/>
    <property type="match status" value="1"/>
</dbReference>
<feature type="compositionally biased region" description="Polar residues" evidence="2">
    <location>
        <begin position="15"/>
        <end position="24"/>
    </location>
</feature>
<feature type="compositionally biased region" description="Low complexity" evidence="2">
    <location>
        <begin position="166"/>
        <end position="180"/>
    </location>
</feature>
<dbReference type="FunCoup" id="A0A7J8E1E8">
    <property type="interactions" value="42"/>
</dbReference>
<organism evidence="4 5">
    <name type="scientific">Molossus molossus</name>
    <name type="common">Pallas' mastiff bat</name>
    <name type="synonym">Vespertilio molossus</name>
    <dbReference type="NCBI Taxonomy" id="27622"/>
    <lineage>
        <taxon>Eukaryota</taxon>
        <taxon>Metazoa</taxon>
        <taxon>Chordata</taxon>
        <taxon>Craniata</taxon>
        <taxon>Vertebrata</taxon>
        <taxon>Euteleostomi</taxon>
        <taxon>Mammalia</taxon>
        <taxon>Eutheria</taxon>
        <taxon>Laurasiatheria</taxon>
        <taxon>Chiroptera</taxon>
        <taxon>Yangochiroptera</taxon>
        <taxon>Molossidae</taxon>
        <taxon>Molossus</taxon>
    </lineage>
</organism>
<protein>
    <submittedName>
        <fullName evidence="4">Family with sequence similarity 178 member B</fullName>
    </submittedName>
</protein>
<dbReference type="Proteomes" id="UP000550707">
    <property type="component" value="Unassembled WGS sequence"/>
</dbReference>
<evidence type="ECO:0000313" key="5">
    <source>
        <dbReference type="Proteomes" id="UP000550707"/>
    </source>
</evidence>
<gene>
    <name evidence="4" type="ORF">HJG59_004847</name>
</gene>
<feature type="region of interest" description="Disordered" evidence="2">
    <location>
        <begin position="695"/>
        <end position="731"/>
    </location>
</feature>
<dbReference type="PANTHER" id="PTHR16046">
    <property type="entry name" value="SMC5-SMC6 COMPLEX LOCALIZATION FACTOR 2"/>
    <property type="match status" value="1"/>
</dbReference>
<dbReference type="Pfam" id="PF14816">
    <property type="entry name" value="CANIN"/>
    <property type="match status" value="1"/>
</dbReference>
<feature type="compositionally biased region" description="Basic and acidic residues" evidence="2">
    <location>
        <begin position="393"/>
        <end position="402"/>
    </location>
</feature>
<evidence type="ECO:0000259" key="3">
    <source>
        <dbReference type="Pfam" id="PF14816"/>
    </source>
</evidence>
<evidence type="ECO:0000256" key="2">
    <source>
        <dbReference type="SAM" id="MobiDB-lite"/>
    </source>
</evidence>
<sequence length="731" mass="80142">MLRRRGTPAAPEVGCSSQDRTPGSVQMAKSQKTVPAFPQTEGVQAAAAVPILLSDLRHSGFDHLLHQGICRPTRRLCSPTSAPTPKLSKKPKMQATGDTFPTDWSPPHFKFLTPRALQAGRRVGTVGPRGLRRLACWVPMELEQKPQASDPKEDLASLEELFRSAAGPSRQAAAPAGSPSTMFTSEGSESYVNSLDYLLQEKREQALEQELEQEPEKLPVQDCPDLDSLDLDEKDMPLTPEHRKLVERFSMSLQVIPSVHPGETIFLPRHQPLPCILDCSYLKPRNHLEGLFLSSPLAQQLSFLRSGLLGNLYLHTLACPLPLLQWLFQLLTWPPETSSAAFGLLWDLSMDGLFRQSGEDAHMWCPQLPEIREALHSLGAHSPAWCPQAPAEHSGRVPKREASLSCGEQQDTPQETALDISLSYICKFLTLCALAQPGATTDGNLLDLMELMCRAGLDVGLRLLPKTDLQQLLLQLLENIRQWPGKLQQLCSALSLASDHHHNLLALVQFFPDVTSRSRRLRGQLSLVVIARVLNQQETLPLWQEKAQLLVLSRLLSLMRPSSLAQHLDAGPSPPCQEQQPKASAELDHKVDALTVEPDRPGLFCHFKGLLPVSQPPDTCWRGGQLPRHYSRPVGGAAAAVYAAGPPHQHPYPGEPRGHAPDQTQGPGCPDLHPLAGAAVPLAAPGAVLQPLGRDLKEQSRGGPGLSALAGNEEDPWTWRKQRMETRGGPV</sequence>
<feature type="region of interest" description="Disordered" evidence="2">
    <location>
        <begin position="645"/>
        <end position="669"/>
    </location>
</feature>
<name>A0A7J8E1E8_MOLMO</name>
<dbReference type="EMBL" id="JACASF010000015">
    <property type="protein sequence ID" value="KAF6429327.1"/>
    <property type="molecule type" value="Genomic_DNA"/>
</dbReference>
<reference evidence="4 5" key="1">
    <citation type="journal article" date="2020" name="Nature">
        <title>Six reference-quality genomes reveal evolution of bat adaptations.</title>
        <authorList>
            <person name="Jebb D."/>
            <person name="Huang Z."/>
            <person name="Pippel M."/>
            <person name="Hughes G.M."/>
            <person name="Lavrichenko K."/>
            <person name="Devanna P."/>
            <person name="Winkler S."/>
            <person name="Jermiin L.S."/>
            <person name="Skirmuntt E.C."/>
            <person name="Katzourakis A."/>
            <person name="Burkitt-Gray L."/>
            <person name="Ray D.A."/>
            <person name="Sullivan K.A.M."/>
            <person name="Roscito J.G."/>
            <person name="Kirilenko B.M."/>
            <person name="Davalos L.M."/>
            <person name="Corthals A.P."/>
            <person name="Power M.L."/>
            <person name="Jones G."/>
            <person name="Ransome R.D."/>
            <person name="Dechmann D.K.N."/>
            <person name="Locatelli A.G."/>
            <person name="Puechmaille S.J."/>
            <person name="Fedrigo O."/>
            <person name="Jarvis E.D."/>
            <person name="Hiller M."/>
            <person name="Vernes S.C."/>
            <person name="Myers E.W."/>
            <person name="Teeling E.C."/>
        </authorList>
    </citation>
    <scope>NUCLEOTIDE SEQUENCE [LARGE SCALE GENOMIC DNA]</scope>
    <source>
        <strain evidence="4">MMolMol1</strain>
        <tissue evidence="4">Muscle</tissue>
    </source>
</reference>
<feature type="region of interest" description="Disordered" evidence="2">
    <location>
        <begin position="166"/>
        <end position="187"/>
    </location>
</feature>
<feature type="region of interest" description="Disordered" evidence="2">
    <location>
        <begin position="76"/>
        <end position="107"/>
    </location>
</feature>
<dbReference type="InParanoid" id="A0A7J8E1E8"/>
<dbReference type="AlphaFoldDB" id="A0A7J8E1E8"/>
<dbReference type="InterPro" id="IPR026161">
    <property type="entry name" value="FAM178"/>
</dbReference>
<comment type="similarity">
    <text evidence="1">Belongs to the FAM178 family.</text>
</comment>
<feature type="region of interest" description="Disordered" evidence="2">
    <location>
        <begin position="389"/>
        <end position="410"/>
    </location>
</feature>
<dbReference type="InterPro" id="IPR044276">
    <property type="entry name" value="CANIN_dom"/>
</dbReference>
<feature type="compositionally biased region" description="Basic and acidic residues" evidence="2">
    <location>
        <begin position="722"/>
        <end position="731"/>
    </location>
</feature>
<feature type="domain" description="Coiled-coil SMC6 And NSE5 INteracting (CANIN)" evidence="3">
    <location>
        <begin position="184"/>
        <end position="539"/>
    </location>
</feature>
<feature type="region of interest" description="Disordered" evidence="2">
    <location>
        <begin position="1"/>
        <end position="24"/>
    </location>
</feature>
<evidence type="ECO:0000313" key="4">
    <source>
        <dbReference type="EMBL" id="KAF6429327.1"/>
    </source>
</evidence>
<keyword evidence="5" id="KW-1185">Reference proteome</keyword>
<accession>A0A7J8E1E8</accession>
<comment type="caution">
    <text evidence="4">The sequence shown here is derived from an EMBL/GenBank/DDBJ whole genome shotgun (WGS) entry which is preliminary data.</text>
</comment>
<evidence type="ECO:0000256" key="1">
    <source>
        <dbReference type="ARBA" id="ARBA00010311"/>
    </source>
</evidence>